<proteinExistence type="predicted"/>
<feature type="compositionally biased region" description="Basic and acidic residues" evidence="1">
    <location>
        <begin position="120"/>
        <end position="132"/>
    </location>
</feature>
<dbReference type="OrthoDB" id="8964454at2759"/>
<gene>
    <name evidence="2" type="ORF">MMEN_LOCUS14982</name>
</gene>
<feature type="region of interest" description="Disordered" evidence="1">
    <location>
        <begin position="1"/>
        <end position="39"/>
    </location>
</feature>
<evidence type="ECO:0000313" key="3">
    <source>
        <dbReference type="Proteomes" id="UP000677803"/>
    </source>
</evidence>
<evidence type="ECO:0000313" key="2">
    <source>
        <dbReference type="EMBL" id="CAG5958124.1"/>
    </source>
</evidence>
<organism evidence="2 3">
    <name type="scientific">Menidia menidia</name>
    <name type="common">Atlantic silverside</name>
    <dbReference type="NCBI Taxonomy" id="238744"/>
    <lineage>
        <taxon>Eukaryota</taxon>
        <taxon>Metazoa</taxon>
        <taxon>Chordata</taxon>
        <taxon>Craniata</taxon>
        <taxon>Vertebrata</taxon>
        <taxon>Euteleostomi</taxon>
        <taxon>Actinopterygii</taxon>
        <taxon>Neopterygii</taxon>
        <taxon>Teleostei</taxon>
        <taxon>Neoteleostei</taxon>
        <taxon>Acanthomorphata</taxon>
        <taxon>Ovalentaria</taxon>
        <taxon>Atherinomorphae</taxon>
        <taxon>Atheriniformes</taxon>
        <taxon>Atherinopsidae</taxon>
        <taxon>Menidiinae</taxon>
        <taxon>Menidia</taxon>
    </lineage>
</organism>
<evidence type="ECO:0000256" key="1">
    <source>
        <dbReference type="SAM" id="MobiDB-lite"/>
    </source>
</evidence>
<keyword evidence="3" id="KW-1185">Reference proteome</keyword>
<feature type="compositionally biased region" description="Basic and acidic residues" evidence="1">
    <location>
        <begin position="205"/>
        <end position="217"/>
    </location>
</feature>
<sequence length="345" mass="36749">MRAGARTGRARARRGAAPLARAHSHLNSSKLRARDHPQLCPVKLQRGEVLKLDREAGYTMGNRFSRRRDPPASGSEAVATEQKPEVEPAAVKPVSQNQVSEPDNAEVLAEKPAAAAACPPKEESQTESKEEETPAPSGQIQEPEPTPKEPPAPVQPELLLSAGNPPEPVDVAPLAPEPAPEPVRQPDSTSYPGADPDPVPEAEVLEQHGDLLERESLPEPEPPSPPLIELSAPEAPPSPDPVPDPVSSDQPPHASAGERFEVSEGSTLGQEESTETLEFLEDQSEAVAAEGCERFGSDVNEGSVSEILTNSELEGNYLLNDLIPSDVKVPDDSPIMDVSTSIELM</sequence>
<name>A0A8S4BBU8_9TELE</name>
<feature type="region of interest" description="Disordered" evidence="1">
    <location>
        <begin position="51"/>
        <end position="277"/>
    </location>
</feature>
<accession>A0A8S4BBU8</accession>
<dbReference type="Proteomes" id="UP000677803">
    <property type="component" value="Unassembled WGS sequence"/>
</dbReference>
<dbReference type="EMBL" id="CAJRST010022223">
    <property type="protein sequence ID" value="CAG5958124.1"/>
    <property type="molecule type" value="Genomic_DNA"/>
</dbReference>
<feature type="compositionally biased region" description="Pro residues" evidence="1">
    <location>
        <begin position="234"/>
        <end position="244"/>
    </location>
</feature>
<reference evidence="2" key="1">
    <citation type="submission" date="2021-05" db="EMBL/GenBank/DDBJ databases">
        <authorList>
            <person name="Tigano A."/>
        </authorList>
    </citation>
    <scope>NUCLEOTIDE SEQUENCE</scope>
</reference>
<protein>
    <submittedName>
        <fullName evidence="2">(Atlantic silverside) hypothetical protein</fullName>
    </submittedName>
</protein>
<dbReference type="AlphaFoldDB" id="A0A8S4BBU8"/>
<comment type="caution">
    <text evidence="2">The sequence shown here is derived from an EMBL/GenBank/DDBJ whole genome shotgun (WGS) entry which is preliminary data.</text>
</comment>
<feature type="compositionally biased region" description="Low complexity" evidence="1">
    <location>
        <begin position="110"/>
        <end position="119"/>
    </location>
</feature>